<keyword evidence="16" id="KW-1185">Reference proteome</keyword>
<protein>
    <recommendedName>
        <fullName evidence="3">histidine kinase</fullName>
        <ecNumber evidence="3">2.7.13.3</ecNumber>
    </recommendedName>
</protein>
<dbReference type="Proteomes" id="UP000515344">
    <property type="component" value="Chromosome"/>
</dbReference>
<dbReference type="KEGG" id="lacs:H4075_13275"/>
<evidence type="ECO:0000259" key="14">
    <source>
        <dbReference type="PROSITE" id="PS50109"/>
    </source>
</evidence>
<dbReference type="SMART" id="SM00388">
    <property type="entry name" value="HisKA"/>
    <property type="match status" value="1"/>
</dbReference>
<reference evidence="16" key="1">
    <citation type="submission" date="2020-08" db="EMBL/GenBank/DDBJ databases">
        <title>Lacibacter sp. S13-6-6 genome sequencing.</title>
        <authorList>
            <person name="Jin L."/>
        </authorList>
    </citation>
    <scope>NUCLEOTIDE SEQUENCE [LARGE SCALE GENOMIC DNA]</scope>
    <source>
        <strain evidence="16">S13-6-6</strain>
    </source>
</reference>
<dbReference type="SUPFAM" id="SSF55874">
    <property type="entry name" value="ATPase domain of HSP90 chaperone/DNA topoisomerase II/histidine kinase"/>
    <property type="match status" value="1"/>
</dbReference>
<dbReference type="InterPro" id="IPR003661">
    <property type="entry name" value="HisK_dim/P_dom"/>
</dbReference>
<evidence type="ECO:0000256" key="9">
    <source>
        <dbReference type="ARBA" id="ARBA00022840"/>
    </source>
</evidence>
<evidence type="ECO:0000256" key="7">
    <source>
        <dbReference type="ARBA" id="ARBA00022741"/>
    </source>
</evidence>
<evidence type="ECO:0000256" key="3">
    <source>
        <dbReference type="ARBA" id="ARBA00012438"/>
    </source>
</evidence>
<keyword evidence="9" id="KW-0067">ATP-binding</keyword>
<keyword evidence="5" id="KW-0808">Transferase</keyword>
<dbReference type="Gene3D" id="1.10.287.130">
    <property type="match status" value="1"/>
</dbReference>
<dbReference type="PANTHER" id="PTHR45569:SF1">
    <property type="entry name" value="SENSOR PROTEIN KDPD"/>
    <property type="match status" value="1"/>
</dbReference>
<dbReference type="RefSeq" id="WP_182801319.1">
    <property type="nucleotide sequence ID" value="NZ_CP060007.1"/>
</dbReference>
<evidence type="ECO:0000256" key="6">
    <source>
        <dbReference type="ARBA" id="ARBA00022692"/>
    </source>
</evidence>
<dbReference type="Pfam" id="PF13493">
    <property type="entry name" value="DUF4118"/>
    <property type="match status" value="1"/>
</dbReference>
<dbReference type="InterPro" id="IPR052023">
    <property type="entry name" value="Histidine_kinase_KdpD"/>
</dbReference>
<evidence type="ECO:0000313" key="15">
    <source>
        <dbReference type="EMBL" id="QNA43054.1"/>
    </source>
</evidence>
<organism evidence="15 16">
    <name type="scientific">Lacibacter sediminis</name>
    <dbReference type="NCBI Taxonomy" id="2760713"/>
    <lineage>
        <taxon>Bacteria</taxon>
        <taxon>Pseudomonadati</taxon>
        <taxon>Bacteroidota</taxon>
        <taxon>Chitinophagia</taxon>
        <taxon>Chitinophagales</taxon>
        <taxon>Chitinophagaceae</taxon>
        <taxon>Lacibacter</taxon>
    </lineage>
</organism>
<keyword evidence="8 15" id="KW-0418">Kinase</keyword>
<dbReference type="InterPro" id="IPR005467">
    <property type="entry name" value="His_kinase_dom"/>
</dbReference>
<dbReference type="EMBL" id="CP060007">
    <property type="protein sequence ID" value="QNA43054.1"/>
    <property type="molecule type" value="Genomic_DNA"/>
</dbReference>
<evidence type="ECO:0000256" key="11">
    <source>
        <dbReference type="ARBA" id="ARBA00023012"/>
    </source>
</evidence>
<keyword evidence="10 13" id="KW-1133">Transmembrane helix</keyword>
<feature type="transmembrane region" description="Helical" evidence="13">
    <location>
        <begin position="92"/>
        <end position="111"/>
    </location>
</feature>
<name>A0A7G5XC51_9BACT</name>
<feature type="transmembrane region" description="Helical" evidence="13">
    <location>
        <begin position="40"/>
        <end position="72"/>
    </location>
</feature>
<dbReference type="Pfam" id="PF00512">
    <property type="entry name" value="HisKA"/>
    <property type="match status" value="1"/>
</dbReference>
<evidence type="ECO:0000256" key="5">
    <source>
        <dbReference type="ARBA" id="ARBA00022679"/>
    </source>
</evidence>
<evidence type="ECO:0000256" key="10">
    <source>
        <dbReference type="ARBA" id="ARBA00022989"/>
    </source>
</evidence>
<keyword evidence="11" id="KW-0902">Two-component regulatory system</keyword>
<dbReference type="SUPFAM" id="SSF47384">
    <property type="entry name" value="Homodimeric domain of signal transducing histidine kinase"/>
    <property type="match status" value="1"/>
</dbReference>
<dbReference type="Gene3D" id="1.20.120.620">
    <property type="entry name" value="Backbone structure of the membrane domain of e. Coli histidine kinase receptor kdpd"/>
    <property type="match status" value="1"/>
</dbReference>
<comment type="catalytic activity">
    <reaction evidence="1">
        <text>ATP + protein L-histidine = ADP + protein N-phospho-L-histidine.</text>
        <dbReference type="EC" id="2.7.13.3"/>
    </reaction>
</comment>
<dbReference type="GO" id="GO:0005886">
    <property type="term" value="C:plasma membrane"/>
    <property type="evidence" value="ECO:0007669"/>
    <property type="project" value="TreeGrafter"/>
</dbReference>
<evidence type="ECO:0000256" key="8">
    <source>
        <dbReference type="ARBA" id="ARBA00022777"/>
    </source>
</evidence>
<proteinExistence type="predicted"/>
<dbReference type="EC" id="2.7.13.3" evidence="3"/>
<dbReference type="GO" id="GO:0000155">
    <property type="term" value="F:phosphorelay sensor kinase activity"/>
    <property type="evidence" value="ECO:0007669"/>
    <property type="project" value="InterPro"/>
</dbReference>
<dbReference type="InterPro" id="IPR025201">
    <property type="entry name" value="KdpD_TM"/>
</dbReference>
<dbReference type="AlphaFoldDB" id="A0A7G5XC51"/>
<keyword evidence="6 13" id="KW-0812">Transmembrane</keyword>
<dbReference type="PROSITE" id="PS50109">
    <property type="entry name" value="HIS_KIN"/>
    <property type="match status" value="1"/>
</dbReference>
<keyword evidence="7" id="KW-0547">Nucleotide-binding</keyword>
<evidence type="ECO:0000313" key="16">
    <source>
        <dbReference type="Proteomes" id="UP000515344"/>
    </source>
</evidence>
<dbReference type="InterPro" id="IPR036097">
    <property type="entry name" value="HisK_dim/P_sf"/>
</dbReference>
<dbReference type="CDD" id="cd00082">
    <property type="entry name" value="HisKA"/>
    <property type="match status" value="1"/>
</dbReference>
<dbReference type="InterPro" id="IPR003594">
    <property type="entry name" value="HATPase_dom"/>
</dbReference>
<sequence length="358" mass="39884">MNKLLFNNLTKSKQYLLSIAVIVVVAAFCFLFSDFMGYRVAALVLLVTVSLLAMIFDVFPVLFSAALSALIWDFFFIPPRFTIHIDTTEDSILLAMYFVIALINAVLTYKIRQIEKDARLKEEKANSVKLYNTILNSLSHELRTPIAAIIGATDNLQTNPHLTKENHEQLIAEIAKGAFRLNQQVENLLNISRLESGHIQPKYDWCDVEELIYQVVHSVEENHKNRKINISIKPGLPFCSIDKGMLEQVLYNLLSNAAIHTPDTCSITISAVCHADILQIIIEDSGNTFIDTEANDILNKFSRDSKSKTAGSGLGLSIVKGFTEALAGNVELEKSSLGGAKFTISFPVRSNRFETIKA</sequence>
<accession>A0A7G5XC51</accession>
<gene>
    <name evidence="15" type="ORF">H4075_13275</name>
</gene>
<keyword evidence="4" id="KW-0597">Phosphoprotein</keyword>
<evidence type="ECO:0000256" key="2">
    <source>
        <dbReference type="ARBA" id="ARBA00004141"/>
    </source>
</evidence>
<dbReference type="InterPro" id="IPR038318">
    <property type="entry name" value="KdpD_sf"/>
</dbReference>
<evidence type="ECO:0000256" key="12">
    <source>
        <dbReference type="ARBA" id="ARBA00023136"/>
    </source>
</evidence>
<dbReference type="GO" id="GO:0005524">
    <property type="term" value="F:ATP binding"/>
    <property type="evidence" value="ECO:0007669"/>
    <property type="project" value="UniProtKB-KW"/>
</dbReference>
<keyword evidence="12 13" id="KW-0472">Membrane</keyword>
<evidence type="ECO:0000256" key="1">
    <source>
        <dbReference type="ARBA" id="ARBA00000085"/>
    </source>
</evidence>
<dbReference type="InterPro" id="IPR036890">
    <property type="entry name" value="HATPase_C_sf"/>
</dbReference>
<feature type="transmembrane region" description="Helical" evidence="13">
    <location>
        <begin position="15"/>
        <end position="33"/>
    </location>
</feature>
<dbReference type="PANTHER" id="PTHR45569">
    <property type="entry name" value="SENSOR PROTEIN KDPD"/>
    <property type="match status" value="1"/>
</dbReference>
<dbReference type="SMART" id="SM00387">
    <property type="entry name" value="HATPase_c"/>
    <property type="match status" value="1"/>
</dbReference>
<feature type="domain" description="Histidine kinase" evidence="14">
    <location>
        <begin position="137"/>
        <end position="350"/>
    </location>
</feature>
<dbReference type="InterPro" id="IPR004358">
    <property type="entry name" value="Sig_transdc_His_kin-like_C"/>
</dbReference>
<evidence type="ECO:0000256" key="4">
    <source>
        <dbReference type="ARBA" id="ARBA00022553"/>
    </source>
</evidence>
<dbReference type="Pfam" id="PF02518">
    <property type="entry name" value="HATPase_c"/>
    <property type="match status" value="1"/>
</dbReference>
<dbReference type="PRINTS" id="PR00344">
    <property type="entry name" value="BCTRLSENSOR"/>
</dbReference>
<comment type="subcellular location">
    <subcellularLocation>
        <location evidence="2">Membrane</location>
        <topology evidence="2">Multi-pass membrane protein</topology>
    </subcellularLocation>
</comment>
<evidence type="ECO:0000256" key="13">
    <source>
        <dbReference type="SAM" id="Phobius"/>
    </source>
</evidence>
<dbReference type="Gene3D" id="3.30.565.10">
    <property type="entry name" value="Histidine kinase-like ATPase, C-terminal domain"/>
    <property type="match status" value="1"/>
</dbReference>